<evidence type="ECO:0000259" key="5">
    <source>
        <dbReference type="PROSITE" id="PS50887"/>
    </source>
</evidence>
<dbReference type="SUPFAM" id="SSF55073">
    <property type="entry name" value="Nucleotide cyclase"/>
    <property type="match status" value="1"/>
</dbReference>
<comment type="catalytic activity">
    <reaction evidence="2">
        <text>2 GTP = 3',3'-c-di-GMP + 2 diphosphate</text>
        <dbReference type="Rhea" id="RHEA:24898"/>
        <dbReference type="ChEBI" id="CHEBI:33019"/>
        <dbReference type="ChEBI" id="CHEBI:37565"/>
        <dbReference type="ChEBI" id="CHEBI:58805"/>
        <dbReference type="EC" id="2.7.7.65"/>
    </reaction>
</comment>
<dbReference type="InterPro" id="IPR043128">
    <property type="entry name" value="Rev_trsase/Diguanyl_cyclase"/>
</dbReference>
<evidence type="ECO:0000256" key="4">
    <source>
        <dbReference type="SAM" id="Phobius"/>
    </source>
</evidence>
<dbReference type="InterPro" id="IPR050469">
    <property type="entry name" value="Diguanylate_Cyclase"/>
</dbReference>
<dbReference type="InterPro" id="IPR029787">
    <property type="entry name" value="Nucleotide_cyclase"/>
</dbReference>
<dbReference type="Proteomes" id="UP001057498">
    <property type="component" value="Chromosome"/>
</dbReference>
<feature type="transmembrane region" description="Helical" evidence="4">
    <location>
        <begin position="113"/>
        <end position="130"/>
    </location>
</feature>
<keyword evidence="4" id="KW-1133">Transmembrane helix</keyword>
<feature type="transmembrane region" description="Helical" evidence="4">
    <location>
        <begin position="58"/>
        <end position="75"/>
    </location>
</feature>
<feature type="transmembrane region" description="Helical" evidence="4">
    <location>
        <begin position="87"/>
        <end position="107"/>
    </location>
</feature>
<dbReference type="PROSITE" id="PS50887">
    <property type="entry name" value="GGDEF"/>
    <property type="match status" value="1"/>
</dbReference>
<name>A0ABM7YHV2_9BURK</name>
<dbReference type="RefSeq" id="WP_251972178.1">
    <property type="nucleotide sequence ID" value="NZ_AP025730.1"/>
</dbReference>
<dbReference type="PANTHER" id="PTHR45138">
    <property type="entry name" value="REGULATORY COMPONENTS OF SENSORY TRANSDUCTION SYSTEM"/>
    <property type="match status" value="1"/>
</dbReference>
<dbReference type="EMBL" id="AP025730">
    <property type="protein sequence ID" value="BDI03935.1"/>
    <property type="molecule type" value="Genomic_DNA"/>
</dbReference>
<keyword evidence="3" id="KW-0175">Coiled coil</keyword>
<dbReference type="Pfam" id="PF00990">
    <property type="entry name" value="GGDEF"/>
    <property type="match status" value="1"/>
</dbReference>
<feature type="transmembrane region" description="Helical" evidence="4">
    <location>
        <begin position="137"/>
        <end position="156"/>
    </location>
</feature>
<sequence>MSPPAAPLSRAAMLLLGPPGRQRVRASQCLLALLVFVVFAGLQELEVMLGLIDAAQSHWLTACNLGGSLLFYAVVRSGLNLRHERDPALTFAQIAFALVSIAWSYAITGPARGAVLAIMVLILQFGMFALRPGQARALAWFGFLLIATVMAWKSRTDPERYPPQVECAHFMFAAIVAAAVSALSIRFGQLRRRLQEQKQDLAVALERIREMAAHDELTGLLNRRSMGEAIRRELERQRRQAGVGVPVNVSLVLVDIDHFKRINDGHGHPIGDLALQHFSQLAREELRGSTDVVARWGGEEFLLMLPDSTPEQARACVDRLRRRLQAVPLAVTEPPLAINFSAGVAACLAEEDIEQAIEQADQAMYRAKTDGRGRTELG</sequence>
<evidence type="ECO:0000313" key="7">
    <source>
        <dbReference type="Proteomes" id="UP001057498"/>
    </source>
</evidence>
<dbReference type="SMART" id="SM00267">
    <property type="entry name" value="GGDEF"/>
    <property type="match status" value="1"/>
</dbReference>
<evidence type="ECO:0000256" key="2">
    <source>
        <dbReference type="ARBA" id="ARBA00034247"/>
    </source>
</evidence>
<feature type="coiled-coil region" evidence="3">
    <location>
        <begin position="187"/>
        <end position="214"/>
    </location>
</feature>
<evidence type="ECO:0000256" key="3">
    <source>
        <dbReference type="SAM" id="Coils"/>
    </source>
</evidence>
<feature type="domain" description="GGDEF" evidence="5">
    <location>
        <begin position="247"/>
        <end position="378"/>
    </location>
</feature>
<keyword evidence="7" id="KW-1185">Reference proteome</keyword>
<accession>A0ABM7YHV2</accession>
<organism evidence="6 7">
    <name type="scientific">Sphaerotilus microaerophilus</name>
    <dbReference type="NCBI Taxonomy" id="2914710"/>
    <lineage>
        <taxon>Bacteria</taxon>
        <taxon>Pseudomonadati</taxon>
        <taxon>Pseudomonadota</taxon>
        <taxon>Betaproteobacteria</taxon>
        <taxon>Burkholderiales</taxon>
        <taxon>Sphaerotilaceae</taxon>
        <taxon>Sphaerotilus</taxon>
    </lineage>
</organism>
<evidence type="ECO:0000313" key="6">
    <source>
        <dbReference type="EMBL" id="BDI03935.1"/>
    </source>
</evidence>
<dbReference type="InterPro" id="IPR000160">
    <property type="entry name" value="GGDEF_dom"/>
</dbReference>
<dbReference type="PANTHER" id="PTHR45138:SF9">
    <property type="entry name" value="DIGUANYLATE CYCLASE DGCM-RELATED"/>
    <property type="match status" value="1"/>
</dbReference>
<evidence type="ECO:0000256" key="1">
    <source>
        <dbReference type="ARBA" id="ARBA00012528"/>
    </source>
</evidence>
<reference evidence="6" key="1">
    <citation type="submission" date="2022-04" db="EMBL/GenBank/DDBJ databases">
        <title>Whole genome sequence of Sphaerotilus sp. FB-5.</title>
        <authorList>
            <person name="Takeda M."/>
            <person name="Narihara S."/>
            <person name="Akimoto M."/>
            <person name="Akimoto R."/>
            <person name="Nishiyashiki S."/>
            <person name="Murakami T."/>
        </authorList>
    </citation>
    <scope>NUCLEOTIDE SEQUENCE</scope>
    <source>
        <strain evidence="6">FB-5</strain>
    </source>
</reference>
<gene>
    <name evidence="6" type="ORF">CATMQ487_09050</name>
</gene>
<protein>
    <recommendedName>
        <fullName evidence="1">diguanylate cyclase</fullName>
        <ecNumber evidence="1">2.7.7.65</ecNumber>
    </recommendedName>
</protein>
<keyword evidence="4" id="KW-0812">Transmembrane</keyword>
<dbReference type="CDD" id="cd01949">
    <property type="entry name" value="GGDEF"/>
    <property type="match status" value="1"/>
</dbReference>
<dbReference type="Gene3D" id="3.30.70.270">
    <property type="match status" value="1"/>
</dbReference>
<dbReference type="EC" id="2.7.7.65" evidence="1"/>
<dbReference type="NCBIfam" id="TIGR00254">
    <property type="entry name" value="GGDEF"/>
    <property type="match status" value="1"/>
</dbReference>
<keyword evidence="4" id="KW-0472">Membrane</keyword>
<feature type="transmembrane region" description="Helical" evidence="4">
    <location>
        <begin position="168"/>
        <end position="188"/>
    </location>
</feature>
<proteinExistence type="predicted"/>
<feature type="transmembrane region" description="Helical" evidence="4">
    <location>
        <begin position="30"/>
        <end position="52"/>
    </location>
</feature>